<dbReference type="Pfam" id="PF02518">
    <property type="entry name" value="HATPase_c"/>
    <property type="match status" value="1"/>
</dbReference>
<evidence type="ECO:0000256" key="14">
    <source>
        <dbReference type="ARBA" id="ARBA00023004"/>
    </source>
</evidence>
<dbReference type="GO" id="GO:0005524">
    <property type="term" value="F:ATP binding"/>
    <property type="evidence" value="ECO:0007669"/>
    <property type="project" value="UniProtKB-KW"/>
</dbReference>
<feature type="coiled-coil region" evidence="20">
    <location>
        <begin position="399"/>
        <end position="432"/>
    </location>
</feature>
<dbReference type="PROSITE" id="PS50005">
    <property type="entry name" value="TPR"/>
    <property type="match status" value="1"/>
</dbReference>
<comment type="caution">
    <text evidence="23">The sequence shown here is derived from an EMBL/GenBank/DDBJ whole genome shotgun (WGS) entry which is preliminary data.</text>
</comment>
<evidence type="ECO:0000256" key="3">
    <source>
        <dbReference type="ARBA" id="ARBA00004496"/>
    </source>
</evidence>
<evidence type="ECO:0000256" key="11">
    <source>
        <dbReference type="ARBA" id="ARBA00022741"/>
    </source>
</evidence>
<evidence type="ECO:0000256" key="9">
    <source>
        <dbReference type="ARBA" id="ARBA00022679"/>
    </source>
</evidence>
<keyword evidence="16" id="KW-0411">Iron-sulfur</keyword>
<dbReference type="PANTHER" id="PTHR24421:SF10">
    <property type="entry name" value="NITRATE_NITRITE SENSOR PROTEIN NARQ"/>
    <property type="match status" value="1"/>
</dbReference>
<dbReference type="InterPro" id="IPR036890">
    <property type="entry name" value="HATPase_C_sf"/>
</dbReference>
<dbReference type="AlphaFoldDB" id="A0A328BJ24"/>
<dbReference type="PROSITE" id="PS50109">
    <property type="entry name" value="HIS_KIN"/>
    <property type="match status" value="1"/>
</dbReference>
<dbReference type="Gene3D" id="1.25.40.10">
    <property type="entry name" value="Tetratricopeptide repeat domain"/>
    <property type="match status" value="2"/>
</dbReference>
<evidence type="ECO:0000256" key="2">
    <source>
        <dbReference type="ARBA" id="ARBA00001966"/>
    </source>
</evidence>
<dbReference type="InterPro" id="IPR011990">
    <property type="entry name" value="TPR-like_helical_dom_sf"/>
</dbReference>
<keyword evidence="15" id="KW-0902">Two-component regulatory system</keyword>
<keyword evidence="11" id="KW-0547">Nucleotide-binding</keyword>
<evidence type="ECO:0000256" key="4">
    <source>
        <dbReference type="ARBA" id="ARBA00012438"/>
    </source>
</evidence>
<keyword evidence="21" id="KW-0812">Transmembrane</keyword>
<dbReference type="GO" id="GO:0000155">
    <property type="term" value="F:phosphorelay sensor kinase activity"/>
    <property type="evidence" value="ECO:0007669"/>
    <property type="project" value="InterPro"/>
</dbReference>
<proteinExistence type="predicted"/>
<keyword evidence="7" id="KW-0963">Cytoplasm</keyword>
<comment type="function">
    <text evidence="17">Member of the two-component regulatory system NreB/NreC involved in the control of dissimilatory nitrate/nitrite reduction in response to oxygen. NreB functions as a direct oxygen sensor histidine kinase which is autophosphorylated, in the absence of oxygen, probably at the conserved histidine residue, and transfers its phosphate group probably to a conserved aspartate residue of NreC. NreB/NreC activates the expression of the nitrate (narGHJI) and nitrite (nir) reductase operons, as well as the putative nitrate transporter gene narT.</text>
</comment>
<accession>A0A328BJ24</accession>
<dbReference type="InterPro" id="IPR019734">
    <property type="entry name" value="TPR_rpt"/>
</dbReference>
<keyword evidence="19" id="KW-0802">TPR repeat</keyword>
<feature type="domain" description="Histidine kinase" evidence="22">
    <location>
        <begin position="543"/>
        <end position="632"/>
    </location>
</feature>
<comment type="catalytic activity">
    <reaction evidence="1">
        <text>ATP + protein L-histidine = ADP + protein N-phospho-L-histidine.</text>
        <dbReference type="EC" id="2.7.13.3"/>
    </reaction>
</comment>
<dbReference type="PRINTS" id="PR00344">
    <property type="entry name" value="BCTRLSENSOR"/>
</dbReference>
<evidence type="ECO:0000256" key="1">
    <source>
        <dbReference type="ARBA" id="ARBA00000085"/>
    </source>
</evidence>
<dbReference type="InterPro" id="IPR005467">
    <property type="entry name" value="His_kinase_dom"/>
</dbReference>
<comment type="subcellular location">
    <subcellularLocation>
        <location evidence="3">Cytoplasm</location>
    </subcellularLocation>
</comment>
<evidence type="ECO:0000256" key="6">
    <source>
        <dbReference type="ARBA" id="ARBA00022485"/>
    </source>
</evidence>
<dbReference type="InterPro" id="IPR050482">
    <property type="entry name" value="Sensor_HK_TwoCompSys"/>
</dbReference>
<dbReference type="SUPFAM" id="SSF48452">
    <property type="entry name" value="TPR-like"/>
    <property type="match status" value="1"/>
</dbReference>
<dbReference type="InterPro" id="IPR004358">
    <property type="entry name" value="Sig_transdc_His_kin-like_C"/>
</dbReference>
<dbReference type="SMART" id="SM00387">
    <property type="entry name" value="HATPase_c"/>
    <property type="match status" value="1"/>
</dbReference>
<keyword evidence="24" id="KW-1185">Reference proteome</keyword>
<keyword evidence="9" id="KW-0808">Transferase</keyword>
<gene>
    <name evidence="23" type="ORF">DLM85_10570</name>
</gene>
<dbReference type="Pfam" id="PF13424">
    <property type="entry name" value="TPR_12"/>
    <property type="match status" value="1"/>
</dbReference>
<dbReference type="GO" id="GO:0046983">
    <property type="term" value="F:protein dimerization activity"/>
    <property type="evidence" value="ECO:0007669"/>
    <property type="project" value="InterPro"/>
</dbReference>
<dbReference type="Proteomes" id="UP000248553">
    <property type="component" value="Unassembled WGS sequence"/>
</dbReference>
<dbReference type="Gene3D" id="3.30.565.10">
    <property type="entry name" value="Histidine kinase-like ATPase, C-terminal domain"/>
    <property type="match status" value="1"/>
</dbReference>
<keyword evidence="10" id="KW-0479">Metal-binding</keyword>
<keyword evidence="14" id="KW-0408">Iron</keyword>
<dbReference type="SUPFAM" id="SSF55874">
    <property type="entry name" value="ATPase domain of HSP90 chaperone/DNA topoisomerase II/histidine kinase"/>
    <property type="match status" value="1"/>
</dbReference>
<keyword evidence="12" id="KW-0418">Kinase</keyword>
<dbReference type="GO" id="GO:0046872">
    <property type="term" value="F:metal ion binding"/>
    <property type="evidence" value="ECO:0007669"/>
    <property type="project" value="UniProtKB-KW"/>
</dbReference>
<evidence type="ECO:0000256" key="7">
    <source>
        <dbReference type="ARBA" id="ARBA00022490"/>
    </source>
</evidence>
<evidence type="ECO:0000313" key="23">
    <source>
        <dbReference type="EMBL" id="RAK66655.1"/>
    </source>
</evidence>
<dbReference type="OrthoDB" id="9760839at2"/>
<evidence type="ECO:0000256" key="17">
    <source>
        <dbReference type="ARBA" id="ARBA00024827"/>
    </source>
</evidence>
<dbReference type="EC" id="2.7.13.3" evidence="4"/>
<organism evidence="23 24">
    <name type="scientific">Hymenobacter edaphi</name>
    <dbReference type="NCBI Taxonomy" id="2211146"/>
    <lineage>
        <taxon>Bacteria</taxon>
        <taxon>Pseudomonadati</taxon>
        <taxon>Bacteroidota</taxon>
        <taxon>Cytophagia</taxon>
        <taxon>Cytophagales</taxon>
        <taxon>Hymenobacteraceae</taxon>
        <taxon>Hymenobacter</taxon>
    </lineage>
</organism>
<protein>
    <recommendedName>
        <fullName evidence="5">Oxygen sensor histidine kinase NreB</fullName>
        <ecNumber evidence="4">2.7.13.3</ecNumber>
    </recommendedName>
    <alternativeName>
        <fullName evidence="18">Nitrogen regulation protein B</fullName>
    </alternativeName>
</protein>
<keyword evidence="21" id="KW-1133">Transmembrane helix</keyword>
<dbReference type="CDD" id="cd16917">
    <property type="entry name" value="HATPase_UhpB-NarQ-NarX-like"/>
    <property type="match status" value="1"/>
</dbReference>
<feature type="repeat" description="TPR" evidence="19">
    <location>
        <begin position="147"/>
        <end position="180"/>
    </location>
</feature>
<dbReference type="InterPro" id="IPR003594">
    <property type="entry name" value="HATPase_dom"/>
</dbReference>
<evidence type="ECO:0000256" key="5">
    <source>
        <dbReference type="ARBA" id="ARBA00017322"/>
    </source>
</evidence>
<evidence type="ECO:0000256" key="8">
    <source>
        <dbReference type="ARBA" id="ARBA00022553"/>
    </source>
</evidence>
<comment type="cofactor">
    <cofactor evidence="2">
        <name>[4Fe-4S] cluster</name>
        <dbReference type="ChEBI" id="CHEBI:49883"/>
    </cofactor>
</comment>
<evidence type="ECO:0000256" key="19">
    <source>
        <dbReference type="PROSITE-ProRule" id="PRU00339"/>
    </source>
</evidence>
<dbReference type="GO" id="GO:0005737">
    <property type="term" value="C:cytoplasm"/>
    <property type="evidence" value="ECO:0007669"/>
    <property type="project" value="UniProtKB-SubCell"/>
</dbReference>
<sequence length="634" mass="71189">MLSSQVPRRALFQQVGFRHRRVVGRLACGAVLPLLLSFGSPLHAQSASTRADSLLHLLAQSRPDTNRVELLIQLAWDRTDDNPVEAIRYGRRSLRLARQLNFPRGECRSLLMLGWAFLRAGDYPTAVHTQLQARQVAERAGFVGGLIHADNATGYAYAEQGNYQVALRYYLRAKKLAEQKRDYVLLTPVLGNIGQAYQFLGQIDSALYHTRRGYDFDRRFHDWHSEIGDLALLGSMEAQRGDSAAARRYYQLCIRRAEGMPVSYALCRAYLGLARLAEAAHQPDRALAYARQALRAGQRGYYPKGVFEASNYLAQVYAARGDAASAYRYLANAVVTRDSLFSQRKLAQVQALSFSEQLRQQERTEQRLKTDASRRQNLLLGALGLTALAGGLLYLLLNRRRLQREVEFARERERLERQRHAAVLKAEENERRRIGSDLHDGLGQLLTAAKLNLHALNQQLHRELDGQLNGHQAFIDNAVEVVDESFREVRSISHNLLPNALIKRGLPQAVRGFLNRLPADGLQVEVETHGLEERLDPTVESMLFRMIQELVQNVVKHARATHLTLQLVRDEQQLTIVVADDGRGFDAQALGQDAGIGLRNVQTRLVYLGGRAHFDSAPGRGTTISLEIPLTPPA</sequence>
<dbReference type="GO" id="GO:0051539">
    <property type="term" value="F:4 iron, 4 sulfur cluster binding"/>
    <property type="evidence" value="ECO:0007669"/>
    <property type="project" value="UniProtKB-KW"/>
</dbReference>
<evidence type="ECO:0000256" key="21">
    <source>
        <dbReference type="SAM" id="Phobius"/>
    </source>
</evidence>
<reference evidence="24" key="1">
    <citation type="submission" date="2018-05" db="EMBL/GenBank/DDBJ databases">
        <authorList>
            <person name="Nie L."/>
        </authorList>
    </citation>
    <scope>NUCLEOTIDE SEQUENCE [LARGE SCALE GENOMIC DNA]</scope>
    <source>
        <strain evidence="24">NL</strain>
    </source>
</reference>
<dbReference type="GO" id="GO:0016020">
    <property type="term" value="C:membrane"/>
    <property type="evidence" value="ECO:0007669"/>
    <property type="project" value="InterPro"/>
</dbReference>
<evidence type="ECO:0000256" key="18">
    <source>
        <dbReference type="ARBA" id="ARBA00030800"/>
    </source>
</evidence>
<keyword evidence="6" id="KW-0004">4Fe-4S</keyword>
<dbReference type="Gene3D" id="1.20.5.1930">
    <property type="match status" value="1"/>
</dbReference>
<evidence type="ECO:0000259" key="22">
    <source>
        <dbReference type="PROSITE" id="PS50109"/>
    </source>
</evidence>
<evidence type="ECO:0000256" key="15">
    <source>
        <dbReference type="ARBA" id="ARBA00023012"/>
    </source>
</evidence>
<keyword evidence="21" id="KW-0472">Membrane</keyword>
<dbReference type="SMART" id="SM00028">
    <property type="entry name" value="TPR"/>
    <property type="match status" value="6"/>
</dbReference>
<name>A0A328BJ24_9BACT</name>
<evidence type="ECO:0000256" key="10">
    <source>
        <dbReference type="ARBA" id="ARBA00022723"/>
    </source>
</evidence>
<dbReference type="PANTHER" id="PTHR24421">
    <property type="entry name" value="NITRATE/NITRITE SENSOR PROTEIN NARX-RELATED"/>
    <property type="match status" value="1"/>
</dbReference>
<dbReference type="EMBL" id="QHKM01000003">
    <property type="protein sequence ID" value="RAK66655.1"/>
    <property type="molecule type" value="Genomic_DNA"/>
</dbReference>
<keyword evidence="13" id="KW-0067">ATP-binding</keyword>
<keyword evidence="20" id="KW-0175">Coiled coil</keyword>
<feature type="transmembrane region" description="Helical" evidence="21">
    <location>
        <begin position="378"/>
        <end position="397"/>
    </location>
</feature>
<dbReference type="InterPro" id="IPR011712">
    <property type="entry name" value="Sig_transdc_His_kin_sub3_dim/P"/>
</dbReference>
<keyword evidence="8" id="KW-0597">Phosphoprotein</keyword>
<evidence type="ECO:0000256" key="12">
    <source>
        <dbReference type="ARBA" id="ARBA00022777"/>
    </source>
</evidence>
<evidence type="ECO:0000313" key="24">
    <source>
        <dbReference type="Proteomes" id="UP000248553"/>
    </source>
</evidence>
<evidence type="ECO:0000256" key="16">
    <source>
        <dbReference type="ARBA" id="ARBA00023014"/>
    </source>
</evidence>
<evidence type="ECO:0000256" key="13">
    <source>
        <dbReference type="ARBA" id="ARBA00022840"/>
    </source>
</evidence>
<evidence type="ECO:0000256" key="20">
    <source>
        <dbReference type="SAM" id="Coils"/>
    </source>
</evidence>
<dbReference type="Pfam" id="PF07730">
    <property type="entry name" value="HisKA_3"/>
    <property type="match status" value="1"/>
</dbReference>